<evidence type="ECO:0000313" key="7">
    <source>
        <dbReference type="EMBL" id="QPT40208.1"/>
    </source>
</evidence>
<dbReference type="PANTHER" id="PTHR12151:SF25">
    <property type="entry name" value="LINALOOL DEHYDRATASE_ISOMERASE DOMAIN-CONTAINING PROTEIN"/>
    <property type="match status" value="1"/>
</dbReference>
<evidence type="ECO:0000256" key="1">
    <source>
        <dbReference type="ARBA" id="ARBA00010996"/>
    </source>
</evidence>
<dbReference type="InterPro" id="IPR013766">
    <property type="entry name" value="Thioredoxin_domain"/>
</dbReference>
<evidence type="ECO:0000256" key="2">
    <source>
        <dbReference type="ARBA" id="ARBA00023008"/>
    </source>
</evidence>
<protein>
    <submittedName>
        <fullName evidence="8">BsSco</fullName>
    </submittedName>
    <submittedName>
        <fullName evidence="7">SCO family protein</fullName>
    </submittedName>
</protein>
<gene>
    <name evidence="8" type="primary">ypmQ_1</name>
    <name evidence="7" type="ORF">I6G29_00765</name>
    <name evidence="8" type="ORF">NCTC11997_00189</name>
</gene>
<evidence type="ECO:0000313" key="10">
    <source>
        <dbReference type="Proteomes" id="UP000594903"/>
    </source>
</evidence>
<dbReference type="AlphaFoldDB" id="A0A378XCD4"/>
<feature type="signal peptide" evidence="5">
    <location>
        <begin position="1"/>
        <end position="23"/>
    </location>
</feature>
<dbReference type="GO" id="GO:0046872">
    <property type="term" value="F:metal ion binding"/>
    <property type="evidence" value="ECO:0007669"/>
    <property type="project" value="UniProtKB-KW"/>
</dbReference>
<evidence type="ECO:0000256" key="3">
    <source>
        <dbReference type="PIRSR" id="PIRSR603782-1"/>
    </source>
</evidence>
<evidence type="ECO:0000256" key="5">
    <source>
        <dbReference type="SAM" id="SignalP"/>
    </source>
</evidence>
<dbReference type="CDD" id="cd02968">
    <property type="entry name" value="SCO"/>
    <property type="match status" value="1"/>
</dbReference>
<keyword evidence="3" id="KW-0479">Metal-binding</keyword>
<feature type="chain" id="PRO_5016854386" evidence="5">
    <location>
        <begin position="24"/>
        <end position="206"/>
    </location>
</feature>
<keyword evidence="5" id="KW-0732">Signal</keyword>
<name>A0A378XCD4_9BURK</name>
<evidence type="ECO:0000256" key="4">
    <source>
        <dbReference type="PIRSR" id="PIRSR603782-2"/>
    </source>
</evidence>
<comment type="similarity">
    <text evidence="1">Belongs to the SCO1/2 family.</text>
</comment>
<feature type="disulfide bond" description="Redox-active" evidence="4">
    <location>
        <begin position="78"/>
        <end position="82"/>
    </location>
</feature>
<evidence type="ECO:0000259" key="6">
    <source>
        <dbReference type="PROSITE" id="PS51352"/>
    </source>
</evidence>
<sequence>MTIFLKKTRIALSLSLACLGVVASTHSTLAYSAETSFYSTRNHLPKLQFDLAIGDNQRLTAKDLEGKVVLVYFGYTYCPDVCPTTMAELALMKSSLTAQQQEQVQVLMISVDPHRDTPKRLAQYLEAFGMGALGVTGTEREIADIAKRYRVAYQIEKPQNPEYPTMYDVMHAEGIYVFDQQGRASFLASNSHDIETMRDRIIELLN</sequence>
<evidence type="ECO:0000313" key="8">
    <source>
        <dbReference type="EMBL" id="SUA50409.1"/>
    </source>
</evidence>
<keyword evidence="10" id="KW-1185">Reference proteome</keyword>
<feature type="binding site" evidence="3">
    <location>
        <position position="82"/>
    </location>
    <ligand>
        <name>Cu cation</name>
        <dbReference type="ChEBI" id="CHEBI:23378"/>
    </ligand>
</feature>
<feature type="binding site" evidence="3">
    <location>
        <position position="171"/>
    </location>
    <ligand>
        <name>Cu cation</name>
        <dbReference type="ChEBI" id="CHEBI:23378"/>
    </ligand>
</feature>
<dbReference type="InterPro" id="IPR036249">
    <property type="entry name" value="Thioredoxin-like_sf"/>
</dbReference>
<evidence type="ECO:0000313" key="9">
    <source>
        <dbReference type="Proteomes" id="UP000254603"/>
    </source>
</evidence>
<dbReference type="OrthoDB" id="9790194at2"/>
<dbReference type="EMBL" id="CP065725">
    <property type="protein sequence ID" value="QPT40208.1"/>
    <property type="molecule type" value="Genomic_DNA"/>
</dbReference>
<dbReference type="Pfam" id="PF02630">
    <property type="entry name" value="SCO1-SenC"/>
    <property type="match status" value="1"/>
</dbReference>
<dbReference type="PROSITE" id="PS51352">
    <property type="entry name" value="THIOREDOXIN_2"/>
    <property type="match status" value="1"/>
</dbReference>
<dbReference type="Proteomes" id="UP000594903">
    <property type="component" value="Chromosome"/>
</dbReference>
<dbReference type="Gene3D" id="3.40.30.10">
    <property type="entry name" value="Glutaredoxin"/>
    <property type="match status" value="1"/>
</dbReference>
<dbReference type="SUPFAM" id="SSF52833">
    <property type="entry name" value="Thioredoxin-like"/>
    <property type="match status" value="1"/>
</dbReference>
<keyword evidence="4" id="KW-1015">Disulfide bond</keyword>
<reference evidence="7 10" key="2">
    <citation type="submission" date="2020-12" db="EMBL/GenBank/DDBJ databases">
        <title>FDA dAtabase for Regulatory Grade micrObial Sequences (FDA-ARGOS): Supporting development and validation of Infectious Disease Dx tests.</title>
        <authorList>
            <person name="Sproer C."/>
            <person name="Gronow S."/>
            <person name="Severitt S."/>
            <person name="Schroder I."/>
            <person name="Tallon L."/>
            <person name="Sadzewicz L."/>
            <person name="Zhao X."/>
            <person name="Boylan J."/>
            <person name="Ott S."/>
            <person name="Bowen H."/>
            <person name="Vavikolanu K."/>
            <person name="Mehta A."/>
            <person name="Aluvathingal J."/>
            <person name="Nadendla S."/>
            <person name="Lowell S."/>
            <person name="Myers T."/>
            <person name="Yan Y."/>
            <person name="Sichtig H."/>
        </authorList>
    </citation>
    <scope>NUCLEOTIDE SEQUENCE [LARGE SCALE GENOMIC DNA]</scope>
    <source>
        <strain evidence="7 10">FDAARGOS_872</strain>
    </source>
</reference>
<proteinExistence type="inferred from homology"/>
<accession>A0A378XCD4</accession>
<feature type="domain" description="Thioredoxin" evidence="6">
    <location>
        <begin position="38"/>
        <end position="206"/>
    </location>
</feature>
<feature type="binding site" evidence="3">
    <location>
        <position position="78"/>
    </location>
    <ligand>
        <name>Cu cation</name>
        <dbReference type="ChEBI" id="CHEBI:23378"/>
    </ligand>
</feature>
<dbReference type="InterPro" id="IPR003782">
    <property type="entry name" value="SCO1/SenC"/>
</dbReference>
<dbReference type="Proteomes" id="UP000254603">
    <property type="component" value="Unassembled WGS sequence"/>
</dbReference>
<dbReference type="PANTHER" id="PTHR12151">
    <property type="entry name" value="ELECTRON TRANSPORT PROTIN SCO1/SENC FAMILY MEMBER"/>
    <property type="match status" value="1"/>
</dbReference>
<organism evidence="8 9">
    <name type="scientific">Oligella ureolytica</name>
    <dbReference type="NCBI Taxonomy" id="90244"/>
    <lineage>
        <taxon>Bacteria</taxon>
        <taxon>Pseudomonadati</taxon>
        <taxon>Pseudomonadota</taxon>
        <taxon>Betaproteobacteria</taxon>
        <taxon>Burkholderiales</taxon>
        <taxon>Alcaligenaceae</taxon>
        <taxon>Oligella</taxon>
    </lineage>
</organism>
<dbReference type="RefSeq" id="WP_018574926.1">
    <property type="nucleotide sequence ID" value="NZ_CP065725.1"/>
</dbReference>
<dbReference type="STRING" id="1122619.GCA_000373745_01752"/>
<reference evidence="8 9" key="1">
    <citation type="submission" date="2018-06" db="EMBL/GenBank/DDBJ databases">
        <authorList>
            <consortium name="Pathogen Informatics"/>
            <person name="Doyle S."/>
        </authorList>
    </citation>
    <scope>NUCLEOTIDE SEQUENCE [LARGE SCALE GENOMIC DNA]</scope>
    <source>
        <strain evidence="8 9">NCTC11997</strain>
    </source>
</reference>
<dbReference type="EMBL" id="UGSB01000001">
    <property type="protein sequence ID" value="SUA50409.1"/>
    <property type="molecule type" value="Genomic_DNA"/>
</dbReference>
<keyword evidence="2 3" id="KW-0186">Copper</keyword>